<comment type="subcellular location">
    <subcellularLocation>
        <location evidence="2">Cell inner membrane</location>
        <topology evidence="2">Multi-pass membrane protein</topology>
    </subcellularLocation>
</comment>
<dbReference type="GO" id="GO:0000155">
    <property type="term" value="F:phosphorelay sensor kinase activity"/>
    <property type="evidence" value="ECO:0007669"/>
    <property type="project" value="InterPro"/>
</dbReference>
<dbReference type="EC" id="2.7.13.3" evidence="3"/>
<proteinExistence type="predicted"/>
<dbReference type="InterPro" id="IPR035965">
    <property type="entry name" value="PAS-like_dom_sf"/>
</dbReference>
<sequence length="986" mass="108038">MNQRADPRPVSLNFLAGGGEMGALMRAHDWSATSLGPPEGWPQALRTTVRLMLNTGHPMFIFWGLDRACLYNDAYSASIGPERHPVALGQPGRAVWEEIWPVIGPQIEQAQSGKGATWNVDHLIPITRHGRVEEVYWTYSYSPIDDDTAPNGVGGVLVVCSETTRQVRAARELANQRDQLAQMFEQAPTFMAMLRGPEHRFELANPGYVKLVGGRSVLGLTVAEALPEAVEQGYIVLLDQVYASGEAYVAREDRFEIQPPDGGPPIERYANFVYQPIKDASGQVGGIFIEGSDVTDQVRSRLQLEALNAELAATVGQLEENERSQSLQLRLANALLPLESPEAIIAAASELLGRELGASRVFYAEVDDERGTLFIRQNWTAPGFASLAGQTEVLDDYGPDMIAQLRAGVIVANEDIALDPRTAAHTEAYARIGVRADLITPLVRARKLEAILVIHDAGVHPWQERELQLVRAMAERTWSAVEAARAQAELREERDRSRRIFDSMKEGFALLDADWTLRHVNTAAAHISRRPAGALIGQSHWKAFPELVGTEVESLYRQVQRERTAASVEHHHVFPSGSQAWIEIRAVPALRDELAVFFRDISERKRSEKQLQESARRKDEFLAMLAHELRNPLAPIGAAAQLLQLVKLDEVRVRDTSRIIARQVEHMTGLVNDLLDVSRVTTGLVTLDAVPVDMRQVVSHAVEQVTPLLQSRRHELSLQLAPDTFMVTGDEKRLVQVLANILNNAAKYTPEGGKLRLDMGIADGEIVVGVADNGIGMDAALVPHVFDLFSQAERTPDRSSGGLGLGLALVKSLVELHRGSVSAASDGPGKGSRFTIWLPRREETVEQADVAPPNADPDDACAPLRIMVVDDNVDAAATLAMLLEALGHTALVEYSPTRALARARRERPDVCLLDIGLPEMDGNELARRLRAQPETARALLVAITGYGQEHDRSTALAAGFDHHMVKPVDTARLGAILAARAGQRGG</sequence>
<keyword evidence="5" id="KW-0808">Transferase</keyword>
<dbReference type="Gene3D" id="3.40.50.2300">
    <property type="match status" value="1"/>
</dbReference>
<dbReference type="GO" id="GO:0005886">
    <property type="term" value="C:plasma membrane"/>
    <property type="evidence" value="ECO:0007669"/>
    <property type="project" value="UniProtKB-SubCell"/>
</dbReference>
<dbReference type="InterPro" id="IPR003594">
    <property type="entry name" value="HATPase_dom"/>
</dbReference>
<dbReference type="InterPro" id="IPR003018">
    <property type="entry name" value="GAF"/>
</dbReference>
<accession>A0A7L9U548</accession>
<dbReference type="Gene3D" id="3.30.565.10">
    <property type="entry name" value="Histidine kinase-like ATPase, C-terminal domain"/>
    <property type="match status" value="1"/>
</dbReference>
<dbReference type="SMART" id="SM00091">
    <property type="entry name" value="PAS"/>
    <property type="match status" value="2"/>
</dbReference>
<dbReference type="PRINTS" id="PR00344">
    <property type="entry name" value="BCTRLSENSOR"/>
</dbReference>
<dbReference type="PANTHER" id="PTHR43547:SF2">
    <property type="entry name" value="HYBRID SIGNAL TRANSDUCTION HISTIDINE KINASE C"/>
    <property type="match status" value="1"/>
</dbReference>
<evidence type="ECO:0000256" key="7">
    <source>
        <dbReference type="PROSITE-ProRule" id="PRU00169"/>
    </source>
</evidence>
<dbReference type="InterPro" id="IPR036890">
    <property type="entry name" value="HATPase_C_sf"/>
</dbReference>
<dbReference type="SUPFAM" id="SSF55874">
    <property type="entry name" value="ATPase domain of HSP90 chaperone/DNA topoisomerase II/histidine kinase"/>
    <property type="match status" value="1"/>
</dbReference>
<dbReference type="Pfam" id="PF02518">
    <property type="entry name" value="HATPase_c"/>
    <property type="match status" value="1"/>
</dbReference>
<evidence type="ECO:0000256" key="1">
    <source>
        <dbReference type="ARBA" id="ARBA00000085"/>
    </source>
</evidence>
<dbReference type="Pfam" id="PF01590">
    <property type="entry name" value="GAF"/>
    <property type="match status" value="1"/>
</dbReference>
<name>A0A7L9U548_9BURK</name>
<dbReference type="InterPro" id="IPR029016">
    <property type="entry name" value="GAF-like_dom_sf"/>
</dbReference>
<dbReference type="PANTHER" id="PTHR43547">
    <property type="entry name" value="TWO-COMPONENT HISTIDINE KINASE"/>
    <property type="match status" value="1"/>
</dbReference>
<dbReference type="InterPro" id="IPR011006">
    <property type="entry name" value="CheY-like_superfamily"/>
</dbReference>
<feature type="domain" description="Response regulatory" evidence="9">
    <location>
        <begin position="865"/>
        <end position="981"/>
    </location>
</feature>
<dbReference type="FunFam" id="3.30.565.10:FF:000006">
    <property type="entry name" value="Sensor histidine kinase WalK"/>
    <property type="match status" value="1"/>
</dbReference>
<keyword evidence="11" id="KW-1185">Reference proteome</keyword>
<dbReference type="InterPro" id="IPR004358">
    <property type="entry name" value="Sig_transdc_His_kin-like_C"/>
</dbReference>
<dbReference type="SMART" id="SM00387">
    <property type="entry name" value="HATPase_c"/>
    <property type="match status" value="1"/>
</dbReference>
<organism evidence="10 11">
    <name type="scientific">Massilia litorea</name>
    <dbReference type="NCBI Taxonomy" id="2769491"/>
    <lineage>
        <taxon>Bacteria</taxon>
        <taxon>Pseudomonadati</taxon>
        <taxon>Pseudomonadota</taxon>
        <taxon>Betaproteobacteria</taxon>
        <taxon>Burkholderiales</taxon>
        <taxon>Oxalobacteraceae</taxon>
        <taxon>Telluria group</taxon>
        <taxon>Massilia</taxon>
    </lineage>
</organism>
<dbReference type="CDD" id="cd17580">
    <property type="entry name" value="REC_2_DhkD-like"/>
    <property type="match status" value="1"/>
</dbReference>
<dbReference type="RefSeq" id="WP_193687147.1">
    <property type="nucleotide sequence ID" value="NZ_CP062941.1"/>
</dbReference>
<dbReference type="Gene3D" id="3.30.450.20">
    <property type="entry name" value="PAS domain"/>
    <property type="match status" value="3"/>
</dbReference>
<dbReference type="SMART" id="SM00065">
    <property type="entry name" value="GAF"/>
    <property type="match status" value="1"/>
</dbReference>
<dbReference type="InterPro" id="IPR036097">
    <property type="entry name" value="HisK_dim/P_sf"/>
</dbReference>
<dbReference type="CDD" id="cd00082">
    <property type="entry name" value="HisKA"/>
    <property type="match status" value="1"/>
</dbReference>
<dbReference type="InterPro" id="IPR003661">
    <property type="entry name" value="HisK_dim/P_dom"/>
</dbReference>
<evidence type="ECO:0000259" key="9">
    <source>
        <dbReference type="PROSITE" id="PS50110"/>
    </source>
</evidence>
<protein>
    <recommendedName>
        <fullName evidence="3">histidine kinase</fullName>
        <ecNumber evidence="3">2.7.13.3</ecNumber>
    </recommendedName>
</protein>
<dbReference type="SUPFAM" id="SSF47384">
    <property type="entry name" value="Homodimeric domain of signal transducing histidine kinase"/>
    <property type="match status" value="1"/>
</dbReference>
<dbReference type="AlphaFoldDB" id="A0A7L9U548"/>
<dbReference type="PROSITE" id="PS50110">
    <property type="entry name" value="RESPONSE_REGULATORY"/>
    <property type="match status" value="1"/>
</dbReference>
<keyword evidence="4 7" id="KW-0597">Phosphoprotein</keyword>
<dbReference type="Gene3D" id="3.30.450.40">
    <property type="match status" value="1"/>
</dbReference>
<feature type="domain" description="Histidine kinase" evidence="8">
    <location>
        <begin position="624"/>
        <end position="842"/>
    </location>
</feature>
<dbReference type="CDD" id="cd00130">
    <property type="entry name" value="PAS"/>
    <property type="match status" value="1"/>
</dbReference>
<feature type="modified residue" description="4-aspartylphosphate" evidence="7">
    <location>
        <position position="914"/>
    </location>
</feature>
<reference evidence="10 11" key="1">
    <citation type="submission" date="2020-10" db="EMBL/GenBank/DDBJ databases">
        <title>Genome sequencing of Massilia sp. LPB0304.</title>
        <authorList>
            <person name="Kim J."/>
        </authorList>
    </citation>
    <scope>NUCLEOTIDE SEQUENCE [LARGE SCALE GENOMIC DNA]</scope>
    <source>
        <strain evidence="10 11">LPB0304</strain>
    </source>
</reference>
<evidence type="ECO:0000256" key="3">
    <source>
        <dbReference type="ARBA" id="ARBA00012438"/>
    </source>
</evidence>
<dbReference type="InterPro" id="IPR000014">
    <property type="entry name" value="PAS"/>
</dbReference>
<dbReference type="Pfam" id="PF00512">
    <property type="entry name" value="HisKA"/>
    <property type="match status" value="1"/>
</dbReference>
<dbReference type="SUPFAM" id="SSF55781">
    <property type="entry name" value="GAF domain-like"/>
    <property type="match status" value="1"/>
</dbReference>
<dbReference type="SMART" id="SM00388">
    <property type="entry name" value="HisKA"/>
    <property type="match status" value="1"/>
</dbReference>
<dbReference type="Pfam" id="PF08448">
    <property type="entry name" value="PAS_4"/>
    <property type="match status" value="2"/>
</dbReference>
<comment type="catalytic activity">
    <reaction evidence="1">
        <text>ATP + protein L-histidine = ADP + protein N-phospho-L-histidine.</text>
        <dbReference type="EC" id="2.7.13.3"/>
    </reaction>
</comment>
<gene>
    <name evidence="10" type="ORF">LPB04_02000</name>
</gene>
<evidence type="ECO:0000256" key="4">
    <source>
        <dbReference type="ARBA" id="ARBA00022553"/>
    </source>
</evidence>
<dbReference type="EMBL" id="CP062941">
    <property type="protein sequence ID" value="QOL50124.1"/>
    <property type="molecule type" value="Genomic_DNA"/>
</dbReference>
<dbReference type="CDD" id="cd00075">
    <property type="entry name" value="HATPase"/>
    <property type="match status" value="1"/>
</dbReference>
<dbReference type="Proteomes" id="UP000593875">
    <property type="component" value="Chromosome"/>
</dbReference>
<dbReference type="SUPFAM" id="SSF55785">
    <property type="entry name" value="PYP-like sensor domain (PAS domain)"/>
    <property type="match status" value="2"/>
</dbReference>
<dbReference type="SMART" id="SM00448">
    <property type="entry name" value="REC"/>
    <property type="match status" value="1"/>
</dbReference>
<dbReference type="InterPro" id="IPR013656">
    <property type="entry name" value="PAS_4"/>
</dbReference>
<evidence type="ECO:0000259" key="8">
    <source>
        <dbReference type="PROSITE" id="PS50109"/>
    </source>
</evidence>
<dbReference type="NCBIfam" id="TIGR00229">
    <property type="entry name" value="sensory_box"/>
    <property type="match status" value="1"/>
</dbReference>
<evidence type="ECO:0000313" key="10">
    <source>
        <dbReference type="EMBL" id="QOL50124.1"/>
    </source>
</evidence>
<dbReference type="Pfam" id="PF00072">
    <property type="entry name" value="Response_reg"/>
    <property type="match status" value="1"/>
</dbReference>
<evidence type="ECO:0000256" key="2">
    <source>
        <dbReference type="ARBA" id="ARBA00004429"/>
    </source>
</evidence>
<dbReference type="SUPFAM" id="SSF52172">
    <property type="entry name" value="CheY-like"/>
    <property type="match status" value="1"/>
</dbReference>
<evidence type="ECO:0000256" key="5">
    <source>
        <dbReference type="ARBA" id="ARBA00022679"/>
    </source>
</evidence>
<evidence type="ECO:0000313" key="11">
    <source>
        <dbReference type="Proteomes" id="UP000593875"/>
    </source>
</evidence>
<dbReference type="KEGG" id="mlir:LPB04_02000"/>
<keyword evidence="6" id="KW-0418">Kinase</keyword>
<dbReference type="PROSITE" id="PS50109">
    <property type="entry name" value="HIS_KIN"/>
    <property type="match status" value="1"/>
</dbReference>
<dbReference type="Gene3D" id="1.10.287.130">
    <property type="match status" value="1"/>
</dbReference>
<evidence type="ECO:0000256" key="6">
    <source>
        <dbReference type="ARBA" id="ARBA00022777"/>
    </source>
</evidence>
<dbReference type="InterPro" id="IPR005467">
    <property type="entry name" value="His_kinase_dom"/>
</dbReference>
<dbReference type="InterPro" id="IPR001789">
    <property type="entry name" value="Sig_transdc_resp-reg_receiver"/>
</dbReference>